<dbReference type="AlphaFoldDB" id="A0A1Q5UA61"/>
<comment type="caution">
    <text evidence="2">The sequence shown here is derived from an EMBL/GenBank/DDBJ whole genome shotgun (WGS) entry which is preliminary data.</text>
</comment>
<name>A0A1Q5UA61_9EURO</name>
<keyword evidence="1" id="KW-0732">Signal</keyword>
<reference evidence="2 4" key="1">
    <citation type="submission" date="2016-10" db="EMBL/GenBank/DDBJ databases">
        <title>Genome sequence of the ascomycete fungus Penicillium subrubescens.</title>
        <authorList>
            <person name="De Vries R.P."/>
            <person name="Peng M."/>
            <person name="Dilokpimol A."/>
            <person name="Hilden K."/>
            <person name="Makela M.R."/>
            <person name="Grigoriev I."/>
            <person name="Riley R."/>
            <person name="Granchi Z."/>
        </authorList>
    </citation>
    <scope>NUCLEOTIDE SEQUENCE [LARGE SCALE GENOMIC DNA]</scope>
    <source>
        <strain evidence="2 4">CBS 132785</strain>
    </source>
</reference>
<dbReference type="PANTHER" id="PTHR38122">
    <property type="entry name" value="GLYCOPROTEIN X"/>
    <property type="match status" value="1"/>
</dbReference>
<dbReference type="EMBL" id="MNBE01000533">
    <property type="protein sequence ID" value="OKP09359.1"/>
    <property type="molecule type" value="Genomic_DNA"/>
</dbReference>
<evidence type="ECO:0000256" key="1">
    <source>
        <dbReference type="SAM" id="SignalP"/>
    </source>
</evidence>
<accession>A0A1Q5UA61</accession>
<evidence type="ECO:0000313" key="4">
    <source>
        <dbReference type="Proteomes" id="UP000186955"/>
    </source>
</evidence>
<dbReference type="Proteomes" id="UP000186955">
    <property type="component" value="Unassembled WGS sequence"/>
</dbReference>
<evidence type="ECO:0000313" key="2">
    <source>
        <dbReference type="EMBL" id="OKP09359.1"/>
    </source>
</evidence>
<dbReference type="PANTHER" id="PTHR38122:SF1">
    <property type="entry name" value="GLYCOPROTEIN X"/>
    <property type="match status" value="1"/>
</dbReference>
<feature type="chain" id="PRO_5011899281" evidence="1">
    <location>
        <begin position="24"/>
        <end position="252"/>
    </location>
</feature>
<sequence>MALLARLFMASFLLFDGPHVSVAGEVVTVTSTSIATAFSDCTCALTVSDHLTEYKVSTTSVNVAPPFTTEPTRSAFPATSVSYPNWSTTSEPTRPPGNAKRELSVRIPGKCYDPCNDAMLEAESTGKTTDLCPTAAAFITLVRACQSCVASFDLPRNSATVLPQFQQFLFYCDGLHNQTALTAIQSSTSILKATKLTVRNGGSSLNYDSPFLNKSVVRLCGTYFYGTPIFYGTEGDGNCPSNWDAPVLTDVA</sequence>
<protein>
    <submittedName>
        <fullName evidence="2">Uncharacterized protein</fullName>
    </submittedName>
</protein>
<dbReference type="EMBL" id="MNBE01000372">
    <property type="protein sequence ID" value="OKP10258.1"/>
    <property type="molecule type" value="Genomic_DNA"/>
</dbReference>
<evidence type="ECO:0000313" key="3">
    <source>
        <dbReference type="EMBL" id="OKP10258.1"/>
    </source>
</evidence>
<keyword evidence="4" id="KW-1185">Reference proteome</keyword>
<gene>
    <name evidence="3" type="ORF">PENSUB_4326</name>
    <name evidence="2" type="ORF">PENSUB_5295</name>
</gene>
<proteinExistence type="predicted"/>
<dbReference type="STRING" id="1316194.A0A1Q5UA61"/>
<organism evidence="2 4">
    <name type="scientific">Penicillium subrubescens</name>
    <dbReference type="NCBI Taxonomy" id="1316194"/>
    <lineage>
        <taxon>Eukaryota</taxon>
        <taxon>Fungi</taxon>
        <taxon>Dikarya</taxon>
        <taxon>Ascomycota</taxon>
        <taxon>Pezizomycotina</taxon>
        <taxon>Eurotiomycetes</taxon>
        <taxon>Eurotiomycetidae</taxon>
        <taxon>Eurotiales</taxon>
        <taxon>Aspergillaceae</taxon>
        <taxon>Penicillium</taxon>
    </lineage>
</organism>
<feature type="signal peptide" evidence="1">
    <location>
        <begin position="1"/>
        <end position="23"/>
    </location>
</feature>